<feature type="transmembrane region" description="Helical" evidence="7">
    <location>
        <begin position="149"/>
        <end position="168"/>
    </location>
</feature>
<dbReference type="SUPFAM" id="SSF161098">
    <property type="entry name" value="MetI-like"/>
    <property type="match status" value="1"/>
</dbReference>
<evidence type="ECO:0000256" key="6">
    <source>
        <dbReference type="ARBA" id="ARBA00023136"/>
    </source>
</evidence>
<dbReference type="InterPro" id="IPR000515">
    <property type="entry name" value="MetI-like"/>
</dbReference>
<feature type="transmembrane region" description="Helical" evidence="7">
    <location>
        <begin position="84"/>
        <end position="106"/>
    </location>
</feature>
<comment type="similarity">
    <text evidence="7">Belongs to the binding-protein-dependent transport system permease family.</text>
</comment>
<dbReference type="EMBL" id="FMYH01000001">
    <property type="protein sequence ID" value="SDB85877.1"/>
    <property type="molecule type" value="Genomic_DNA"/>
</dbReference>
<keyword evidence="2 7" id="KW-0813">Transport</keyword>
<feature type="domain" description="ABC transmembrane type-1" evidence="8">
    <location>
        <begin position="80"/>
        <end position="272"/>
    </location>
</feature>
<dbReference type="InterPro" id="IPR035906">
    <property type="entry name" value="MetI-like_sf"/>
</dbReference>
<dbReference type="Proteomes" id="UP000199039">
    <property type="component" value="Unassembled WGS sequence"/>
</dbReference>
<dbReference type="GO" id="GO:0055085">
    <property type="term" value="P:transmembrane transport"/>
    <property type="evidence" value="ECO:0007669"/>
    <property type="project" value="InterPro"/>
</dbReference>
<dbReference type="PROSITE" id="PS50928">
    <property type="entry name" value="ABC_TM1"/>
    <property type="match status" value="1"/>
</dbReference>
<evidence type="ECO:0000256" key="4">
    <source>
        <dbReference type="ARBA" id="ARBA00022692"/>
    </source>
</evidence>
<sequence>MSTTTAPTTAPRPVRRPRLVAGHILAWAYGALLLIPLYYLLVSAFKPNIEIFDKPFALPTGLSLKNFASAWERASLGTALSNSILITASAALLTLALAIPASYALARSRGRLGTAIERLFSMGFLIPGFAALVPTVLLAIALGMFQTRLFVILFMPATALPLSVVLLTQFMRTVPAELEESAVLDGANRWMVLKEIYLPIAMPGIATVTILNVLNFWNEYLFTLILGGPNPNVRTAQVALPTLVSQTSTDYGVLAAGTLLTLLPVYIAYILLSRQMENALLQGAVKG</sequence>
<dbReference type="PANTHER" id="PTHR43744:SF12">
    <property type="entry name" value="ABC TRANSPORTER PERMEASE PROTEIN MG189-RELATED"/>
    <property type="match status" value="1"/>
</dbReference>
<evidence type="ECO:0000256" key="3">
    <source>
        <dbReference type="ARBA" id="ARBA00022475"/>
    </source>
</evidence>
<evidence type="ECO:0000256" key="1">
    <source>
        <dbReference type="ARBA" id="ARBA00004651"/>
    </source>
</evidence>
<dbReference type="OrthoDB" id="3521657at2"/>
<evidence type="ECO:0000256" key="2">
    <source>
        <dbReference type="ARBA" id="ARBA00022448"/>
    </source>
</evidence>
<comment type="subcellular location">
    <subcellularLocation>
        <location evidence="1 7">Cell membrane</location>
        <topology evidence="1 7">Multi-pass membrane protein</topology>
    </subcellularLocation>
</comment>
<evidence type="ECO:0000259" key="8">
    <source>
        <dbReference type="PROSITE" id="PS50928"/>
    </source>
</evidence>
<dbReference type="Gene3D" id="1.10.3720.10">
    <property type="entry name" value="MetI-like"/>
    <property type="match status" value="1"/>
</dbReference>
<evidence type="ECO:0000313" key="10">
    <source>
        <dbReference type="Proteomes" id="UP000199039"/>
    </source>
</evidence>
<protein>
    <submittedName>
        <fullName evidence="9">Carbohydrate ABC transporter membrane protein 2, CUT1 family</fullName>
    </submittedName>
</protein>
<evidence type="ECO:0000256" key="5">
    <source>
        <dbReference type="ARBA" id="ARBA00022989"/>
    </source>
</evidence>
<proteinExistence type="inferred from homology"/>
<dbReference type="GO" id="GO:0005886">
    <property type="term" value="C:plasma membrane"/>
    <property type="evidence" value="ECO:0007669"/>
    <property type="project" value="UniProtKB-SubCell"/>
</dbReference>
<evidence type="ECO:0000256" key="7">
    <source>
        <dbReference type="RuleBase" id="RU363032"/>
    </source>
</evidence>
<keyword evidence="3" id="KW-1003">Cell membrane</keyword>
<dbReference type="RefSeq" id="WP_093180538.1">
    <property type="nucleotide sequence ID" value="NZ_FMYH01000001.1"/>
</dbReference>
<dbReference type="STRING" id="1814289.SAMN05216410_0501"/>
<reference evidence="9 10" key="1">
    <citation type="submission" date="2016-09" db="EMBL/GenBank/DDBJ databases">
        <authorList>
            <person name="Capua I."/>
            <person name="De Benedictis P."/>
            <person name="Joannis T."/>
            <person name="Lombin L.H."/>
            <person name="Cattoli G."/>
        </authorList>
    </citation>
    <scope>NUCLEOTIDE SEQUENCE [LARGE SCALE GENOMIC DNA]</scope>
    <source>
        <strain evidence="9 10">ISLP-3</strain>
    </source>
</reference>
<accession>A0A1G6GV38</accession>
<keyword evidence="6 7" id="KW-0472">Membrane</keyword>
<dbReference type="CDD" id="cd06261">
    <property type="entry name" value="TM_PBP2"/>
    <property type="match status" value="1"/>
</dbReference>
<feature type="transmembrane region" description="Helical" evidence="7">
    <location>
        <begin position="118"/>
        <end position="143"/>
    </location>
</feature>
<dbReference type="AlphaFoldDB" id="A0A1G6GV38"/>
<feature type="transmembrane region" description="Helical" evidence="7">
    <location>
        <begin position="196"/>
        <end position="217"/>
    </location>
</feature>
<keyword evidence="5 7" id="KW-1133">Transmembrane helix</keyword>
<dbReference type="PANTHER" id="PTHR43744">
    <property type="entry name" value="ABC TRANSPORTER PERMEASE PROTEIN MG189-RELATED-RELATED"/>
    <property type="match status" value="1"/>
</dbReference>
<feature type="transmembrane region" description="Helical" evidence="7">
    <location>
        <begin position="20"/>
        <end position="41"/>
    </location>
</feature>
<dbReference type="Pfam" id="PF00528">
    <property type="entry name" value="BPD_transp_1"/>
    <property type="match status" value="1"/>
</dbReference>
<keyword evidence="10" id="KW-1185">Reference proteome</keyword>
<organism evidence="9 10">
    <name type="scientific">Sanguibacter gelidistatuariae</name>
    <dbReference type="NCBI Taxonomy" id="1814289"/>
    <lineage>
        <taxon>Bacteria</taxon>
        <taxon>Bacillati</taxon>
        <taxon>Actinomycetota</taxon>
        <taxon>Actinomycetes</taxon>
        <taxon>Micrococcales</taxon>
        <taxon>Sanguibacteraceae</taxon>
        <taxon>Sanguibacter</taxon>
    </lineage>
</organism>
<gene>
    <name evidence="9" type="ORF">SAMN05216410_0501</name>
</gene>
<evidence type="ECO:0000313" key="9">
    <source>
        <dbReference type="EMBL" id="SDB85877.1"/>
    </source>
</evidence>
<feature type="transmembrane region" description="Helical" evidence="7">
    <location>
        <begin position="251"/>
        <end position="272"/>
    </location>
</feature>
<name>A0A1G6GV38_9MICO</name>
<keyword evidence="4 7" id="KW-0812">Transmembrane</keyword>